<evidence type="ECO:0000256" key="5">
    <source>
        <dbReference type="ARBA" id="ARBA00023136"/>
    </source>
</evidence>
<comment type="subcellular location">
    <subcellularLocation>
        <location evidence="1">Membrane</location>
        <topology evidence="1">Multi-pass membrane protein</topology>
    </subcellularLocation>
</comment>
<dbReference type="OrthoDB" id="409173at2759"/>
<dbReference type="GO" id="GO:0015086">
    <property type="term" value="F:cadmium ion transmembrane transporter activity"/>
    <property type="evidence" value="ECO:0007669"/>
    <property type="project" value="TreeGrafter"/>
</dbReference>
<evidence type="ECO:0008006" key="10">
    <source>
        <dbReference type="Google" id="ProtNLM"/>
    </source>
</evidence>
<feature type="transmembrane region" description="Helical" evidence="7">
    <location>
        <begin position="138"/>
        <end position="156"/>
    </location>
</feature>
<keyword evidence="2" id="KW-0813">Transport</keyword>
<dbReference type="PANTHER" id="PTHR11706:SF33">
    <property type="entry name" value="NATURAL RESISTANCE-ASSOCIATED MACROPHAGE PROTEIN 2"/>
    <property type="match status" value="1"/>
</dbReference>
<dbReference type="InterPro" id="IPR001046">
    <property type="entry name" value="NRAMP_fam"/>
</dbReference>
<feature type="transmembrane region" description="Helical" evidence="7">
    <location>
        <begin position="335"/>
        <end position="357"/>
    </location>
</feature>
<keyword evidence="5 7" id="KW-0472">Membrane</keyword>
<organism evidence="8 9">
    <name type="scientific">Coemansia spiralis</name>
    <dbReference type="NCBI Taxonomy" id="417178"/>
    <lineage>
        <taxon>Eukaryota</taxon>
        <taxon>Fungi</taxon>
        <taxon>Fungi incertae sedis</taxon>
        <taxon>Zoopagomycota</taxon>
        <taxon>Kickxellomycotina</taxon>
        <taxon>Kickxellomycetes</taxon>
        <taxon>Kickxellales</taxon>
        <taxon>Kickxellaceae</taxon>
        <taxon>Coemansia</taxon>
    </lineage>
</organism>
<feature type="transmembrane region" description="Helical" evidence="7">
    <location>
        <begin position="490"/>
        <end position="511"/>
    </location>
</feature>
<evidence type="ECO:0000256" key="2">
    <source>
        <dbReference type="ARBA" id="ARBA00022448"/>
    </source>
</evidence>
<evidence type="ECO:0000256" key="6">
    <source>
        <dbReference type="SAM" id="MobiDB-lite"/>
    </source>
</evidence>
<feature type="transmembrane region" description="Helical" evidence="7">
    <location>
        <begin position="177"/>
        <end position="196"/>
    </location>
</feature>
<name>A0A9W8FYS5_9FUNG</name>
<dbReference type="NCBIfam" id="NF037982">
    <property type="entry name" value="Nramp_1"/>
    <property type="match status" value="1"/>
</dbReference>
<dbReference type="GO" id="GO:0005886">
    <property type="term" value="C:plasma membrane"/>
    <property type="evidence" value="ECO:0007669"/>
    <property type="project" value="TreeGrafter"/>
</dbReference>
<keyword evidence="4 7" id="KW-1133">Transmembrane helix</keyword>
<dbReference type="GO" id="GO:0005384">
    <property type="term" value="F:manganese ion transmembrane transporter activity"/>
    <property type="evidence" value="ECO:0007669"/>
    <property type="project" value="TreeGrafter"/>
</dbReference>
<accession>A0A9W8FYS5</accession>
<comment type="caution">
    <text evidence="8">The sequence shown here is derived from an EMBL/GenBank/DDBJ whole genome shotgun (WGS) entry which is preliminary data.</text>
</comment>
<feature type="transmembrane region" description="Helical" evidence="7">
    <location>
        <begin position="452"/>
        <end position="469"/>
    </location>
</feature>
<proteinExistence type="predicted"/>
<dbReference type="PANTHER" id="PTHR11706">
    <property type="entry name" value="SOLUTE CARRIER PROTEIN FAMILY 11 MEMBER"/>
    <property type="match status" value="1"/>
</dbReference>
<dbReference type="GO" id="GO:0034755">
    <property type="term" value="P:iron ion transmembrane transport"/>
    <property type="evidence" value="ECO:0007669"/>
    <property type="project" value="TreeGrafter"/>
</dbReference>
<reference evidence="8" key="1">
    <citation type="submission" date="2022-07" db="EMBL/GenBank/DDBJ databases">
        <title>Phylogenomic reconstructions and comparative analyses of Kickxellomycotina fungi.</title>
        <authorList>
            <person name="Reynolds N.K."/>
            <person name="Stajich J.E."/>
            <person name="Barry K."/>
            <person name="Grigoriev I.V."/>
            <person name="Crous P."/>
            <person name="Smith M.E."/>
        </authorList>
    </citation>
    <scope>NUCLEOTIDE SEQUENCE</scope>
    <source>
        <strain evidence="8">NRRL 3115</strain>
    </source>
</reference>
<feature type="transmembrane region" description="Helical" evidence="7">
    <location>
        <begin position="208"/>
        <end position="229"/>
    </location>
</feature>
<evidence type="ECO:0000256" key="1">
    <source>
        <dbReference type="ARBA" id="ARBA00004141"/>
    </source>
</evidence>
<feature type="transmembrane region" description="Helical" evidence="7">
    <location>
        <begin position="425"/>
        <end position="446"/>
    </location>
</feature>
<protein>
    <recommendedName>
        <fullName evidence="10">Natural resistance-associated macrophage protein</fullName>
    </recommendedName>
</protein>
<dbReference type="Pfam" id="PF01566">
    <property type="entry name" value="Nramp"/>
    <property type="match status" value="1"/>
</dbReference>
<evidence type="ECO:0000313" key="9">
    <source>
        <dbReference type="Proteomes" id="UP001151518"/>
    </source>
</evidence>
<feature type="transmembrane region" description="Helical" evidence="7">
    <location>
        <begin position="241"/>
        <end position="261"/>
    </location>
</feature>
<sequence length="579" mass="63417">MWSSLAMTQKGQRQDEEHLQASEDIAEIEYVELDTIHSTRGNAQRKRSSGSSNSIDSNIANKPALSPISRELTLDDGSTAVEDAFQQHHVKIEYSEGRFSLKKLWQFVGPGLLVSQALLDPGNIESDISQADTSGYQLLWLLLLAHIMCIFVQCLAARLGVITGRHLAQHIRMQYPWPYAVVFWLLSELAIIGADIQEVVGTATALHILTRIPLWAGVVITAVDSFLFLYVQKLGVRVTELVFGLLITTLAVCFWVEMVLIKPDVKQMFKGMFVPLIPQGSVVQAVGIIGCVLMPHNLYLHSALVGSRKLERCTETREGAIREAMRYFRIETSISLIYAYLINMAVVVVFCKAFIILRESGTPYVASLADGATILSNVLGSGSKYVYAIGLLAIGQSTTMSGTLSGQYVTEGFWNMPVKPWQRVVITRAISLVPALVVALTAAAHMDLLSEIINVIQAIVLSFTIIPLLKLQAHAEVVGHEFVFGRLAKIAAAVLTLAIITLNAYMVVSVIPLSSAGMYIALVVVVAVYVLVLSYTAAFPLQCVWSKQALVDRAPKSIRWLFGRSVFSIEAEPASPALS</sequence>
<feature type="transmembrane region" description="Helical" evidence="7">
    <location>
        <begin position="281"/>
        <end position="300"/>
    </location>
</feature>
<evidence type="ECO:0000256" key="4">
    <source>
        <dbReference type="ARBA" id="ARBA00022989"/>
    </source>
</evidence>
<evidence type="ECO:0000256" key="3">
    <source>
        <dbReference type="ARBA" id="ARBA00022692"/>
    </source>
</evidence>
<evidence type="ECO:0000256" key="7">
    <source>
        <dbReference type="SAM" id="Phobius"/>
    </source>
</evidence>
<keyword evidence="3 7" id="KW-0812">Transmembrane</keyword>
<gene>
    <name evidence="8" type="ORF">GGI25_005332</name>
</gene>
<feature type="transmembrane region" description="Helical" evidence="7">
    <location>
        <begin position="517"/>
        <end position="538"/>
    </location>
</feature>
<feature type="region of interest" description="Disordered" evidence="6">
    <location>
        <begin position="1"/>
        <end position="20"/>
    </location>
</feature>
<dbReference type="EMBL" id="JANBTW010000093">
    <property type="protein sequence ID" value="KAJ2671833.1"/>
    <property type="molecule type" value="Genomic_DNA"/>
</dbReference>
<feature type="region of interest" description="Disordered" evidence="6">
    <location>
        <begin position="39"/>
        <end position="61"/>
    </location>
</feature>
<dbReference type="NCBIfam" id="TIGR01197">
    <property type="entry name" value="nramp"/>
    <property type="match status" value="1"/>
</dbReference>
<evidence type="ECO:0000313" key="8">
    <source>
        <dbReference type="EMBL" id="KAJ2671833.1"/>
    </source>
</evidence>
<feature type="compositionally biased region" description="Polar residues" evidence="6">
    <location>
        <begin position="1"/>
        <end position="11"/>
    </location>
</feature>
<feature type="compositionally biased region" description="Low complexity" evidence="6">
    <location>
        <begin position="49"/>
        <end position="59"/>
    </location>
</feature>
<dbReference type="PRINTS" id="PR00447">
    <property type="entry name" value="NATRESASSCMP"/>
</dbReference>
<dbReference type="Proteomes" id="UP001151518">
    <property type="component" value="Unassembled WGS sequence"/>
</dbReference>
<dbReference type="AlphaFoldDB" id="A0A9W8FYS5"/>